<dbReference type="AlphaFoldDB" id="A0A1A9ZFG9"/>
<proteinExistence type="predicted"/>
<evidence type="ECO:0000313" key="3">
    <source>
        <dbReference type="Proteomes" id="UP000092445"/>
    </source>
</evidence>
<feature type="region of interest" description="Disordered" evidence="1">
    <location>
        <begin position="15"/>
        <end position="39"/>
    </location>
</feature>
<protein>
    <recommendedName>
        <fullName evidence="4">BESS domain-containing protein</fullName>
    </recommendedName>
</protein>
<evidence type="ECO:0008006" key="4">
    <source>
        <dbReference type="Google" id="ProtNLM"/>
    </source>
</evidence>
<reference evidence="3" key="1">
    <citation type="submission" date="2014-03" db="EMBL/GenBank/DDBJ databases">
        <authorList>
            <person name="Aksoy S."/>
            <person name="Warren W."/>
            <person name="Wilson R.K."/>
        </authorList>
    </citation>
    <scope>NUCLEOTIDE SEQUENCE [LARGE SCALE GENOMIC DNA]</scope>
    <source>
        <strain evidence="3">IAEA</strain>
    </source>
</reference>
<sequence length="128" mass="14592">MADCRKHPVECPIQRRENKQNVDENKSVPGTKRFSNKTTQSEYCDCSIINDQKNEEEDSSSNLSEISFTSSEFKDLSSCDSIHSCTSIERFLCGLVPIVKNLTDSQKTRLCVKIKEIIRELKIETKQG</sequence>
<evidence type="ECO:0000313" key="2">
    <source>
        <dbReference type="EnsemblMetazoa" id="GPAI012963-PA"/>
    </source>
</evidence>
<dbReference type="Proteomes" id="UP000092445">
    <property type="component" value="Unassembled WGS sequence"/>
</dbReference>
<evidence type="ECO:0000256" key="1">
    <source>
        <dbReference type="SAM" id="MobiDB-lite"/>
    </source>
</evidence>
<accession>A0A1A9ZFG9</accession>
<organism evidence="2 3">
    <name type="scientific">Glossina pallidipes</name>
    <name type="common">Tsetse fly</name>
    <dbReference type="NCBI Taxonomy" id="7398"/>
    <lineage>
        <taxon>Eukaryota</taxon>
        <taxon>Metazoa</taxon>
        <taxon>Ecdysozoa</taxon>
        <taxon>Arthropoda</taxon>
        <taxon>Hexapoda</taxon>
        <taxon>Insecta</taxon>
        <taxon>Pterygota</taxon>
        <taxon>Neoptera</taxon>
        <taxon>Endopterygota</taxon>
        <taxon>Diptera</taxon>
        <taxon>Brachycera</taxon>
        <taxon>Muscomorpha</taxon>
        <taxon>Hippoboscoidea</taxon>
        <taxon>Glossinidae</taxon>
        <taxon>Glossina</taxon>
    </lineage>
</organism>
<feature type="compositionally biased region" description="Basic and acidic residues" evidence="1">
    <location>
        <begin position="15"/>
        <end position="26"/>
    </location>
</feature>
<dbReference type="EnsemblMetazoa" id="GPAI012963-RA">
    <property type="protein sequence ID" value="GPAI012963-PA"/>
    <property type="gene ID" value="GPAI012963"/>
</dbReference>
<reference evidence="2" key="2">
    <citation type="submission" date="2020-05" db="UniProtKB">
        <authorList>
            <consortium name="EnsemblMetazoa"/>
        </authorList>
    </citation>
    <scope>IDENTIFICATION</scope>
    <source>
        <strain evidence="2">IAEA</strain>
    </source>
</reference>
<name>A0A1A9ZFG9_GLOPL</name>
<dbReference type="VEuPathDB" id="VectorBase:GPAI012963"/>
<keyword evidence="3" id="KW-1185">Reference proteome</keyword>